<keyword evidence="7" id="KW-0560">Oxidoreductase</keyword>
<dbReference type="InterPro" id="IPR041953">
    <property type="entry name" value="YdeP_MopB"/>
</dbReference>
<evidence type="ECO:0000256" key="3">
    <source>
        <dbReference type="ARBA" id="ARBA00010312"/>
    </source>
</evidence>
<evidence type="ECO:0000256" key="8">
    <source>
        <dbReference type="ARBA" id="ARBA00023004"/>
    </source>
</evidence>
<evidence type="ECO:0000259" key="12">
    <source>
        <dbReference type="Pfam" id="PF01568"/>
    </source>
</evidence>
<keyword evidence="14" id="KW-1185">Reference proteome</keyword>
<proteinExistence type="inferred from homology"/>
<dbReference type="NCBIfam" id="TIGR01701">
    <property type="entry name" value="Fdhalpha-like"/>
    <property type="match status" value="1"/>
</dbReference>
<dbReference type="InterPro" id="IPR010046">
    <property type="entry name" value="Mopterin_OxRdtse_a_bac"/>
</dbReference>
<evidence type="ECO:0000313" key="14">
    <source>
        <dbReference type="Proteomes" id="UP000278440"/>
    </source>
</evidence>
<keyword evidence="4" id="KW-0004">4Fe-4S</keyword>
<dbReference type="Proteomes" id="UP000278440">
    <property type="component" value="Unassembled WGS sequence"/>
</dbReference>
<evidence type="ECO:0000256" key="9">
    <source>
        <dbReference type="ARBA" id="ARBA00023014"/>
    </source>
</evidence>
<gene>
    <name evidence="13" type="ORF">DFJ68_2066</name>
</gene>
<sequence length="821" mass="88314">MTQHDMDRSTHPLRDRLASLPVRPRPAPSPAGEVDPVEVERGRIRNKAAGIEAVAVTAQRGVEQMGLVRSVKTLRIINQTEGFDCMGCAWPDPSPKERSFAEFCENGAKAVAEEATLRRVGRDFFAAHDVDELVGWSDFMLGQQGRLTEPMVLRAGSTHYEPISWADAFALVADRLNGLASPDEAVFYTSGRASNEAAFVYQLFVRAFGTNNLPDCSNMCHESTSVALAETIGIGKGSVSLEDIHDAELIVIAGQNPGTNHPRMLSALEKAKKKGARIVAVNPLPETGLRGFDNPQTVKGLTGVGTELADEFMPIRLGGDLALFQALGALLVAADDAGRDAIDHEFVQRHTEGYEQWAQSMRELDWDLVDRATSLDRAQIERVAEMFISSRRTVVCWAMGVTQHRHAVATIKEITNVCLVQGNIGKPGAGLCPVRGHSNVQGDRTMGIWEKLPPHFGDALEREFGITAPTERGHDVVNSIRALCDGEVKVAVSLGGNLAAAAPDTAVTFAAMRNAKLNVHIATKLNRSHVVVGEEALILPTLGRTERDVQAGGPQGVTVEDSMSSVHLSHGRLDPASAQLRSEVSIICGIADATLKGRGGAEGDIDWTAMAGDYGVIRGHISRVVPGCEAYDEKVHRPGGFVLPHPPRDSRTFETPSGKAVFTTSPLEMVTAPEGHLVLQSLRSHDQFNTTIYGHDDRYRGLSGGRDVVMVHPDDLAAQGFADGDLVDVVAPWSDGSVRVVHGFRAVSYPTTRGCVAAYYPETNPLVALDSTAEGSNCPVSKAVVVKLVPAGQGPRHSAIEGLDAGEDDWKRSEVKPHHLS</sequence>
<dbReference type="PANTHER" id="PTHR43105">
    <property type="entry name" value="RESPIRATORY NITRATE REDUCTASE"/>
    <property type="match status" value="1"/>
</dbReference>
<dbReference type="InterPro" id="IPR037951">
    <property type="entry name" value="MopB_CT_YdeP"/>
</dbReference>
<dbReference type="Pfam" id="PF00384">
    <property type="entry name" value="Molybdopterin"/>
    <property type="match status" value="1"/>
</dbReference>
<evidence type="ECO:0000256" key="2">
    <source>
        <dbReference type="ARBA" id="ARBA00001966"/>
    </source>
</evidence>
<dbReference type="AlphaFoldDB" id="A0A495Y368"/>
<evidence type="ECO:0000256" key="5">
    <source>
        <dbReference type="ARBA" id="ARBA00022505"/>
    </source>
</evidence>
<organism evidence="13 14">
    <name type="scientific">Terracoccus luteus</name>
    <dbReference type="NCBI Taxonomy" id="53356"/>
    <lineage>
        <taxon>Bacteria</taxon>
        <taxon>Bacillati</taxon>
        <taxon>Actinomycetota</taxon>
        <taxon>Actinomycetes</taxon>
        <taxon>Micrococcales</taxon>
        <taxon>Intrasporangiaceae</taxon>
        <taxon>Terracoccus</taxon>
    </lineage>
</organism>
<evidence type="ECO:0000256" key="6">
    <source>
        <dbReference type="ARBA" id="ARBA00022723"/>
    </source>
</evidence>
<comment type="caution">
    <text evidence="13">The sequence shown here is derived from an EMBL/GenBank/DDBJ whole genome shotgun (WGS) entry which is preliminary data.</text>
</comment>
<dbReference type="SUPFAM" id="SSF50692">
    <property type="entry name" value="ADC-like"/>
    <property type="match status" value="1"/>
</dbReference>
<dbReference type="GO" id="GO:0008863">
    <property type="term" value="F:formate dehydrogenase (NAD+) activity"/>
    <property type="evidence" value="ECO:0007669"/>
    <property type="project" value="InterPro"/>
</dbReference>
<evidence type="ECO:0000256" key="7">
    <source>
        <dbReference type="ARBA" id="ARBA00023002"/>
    </source>
</evidence>
<comment type="cofactor">
    <cofactor evidence="2">
        <name>[4Fe-4S] cluster</name>
        <dbReference type="ChEBI" id="CHEBI:49883"/>
    </cofactor>
</comment>
<keyword evidence="9" id="KW-0411">Iron-sulfur</keyword>
<dbReference type="RefSeq" id="WP_245963587.1">
    <property type="nucleotide sequence ID" value="NZ_RBXT01000001.1"/>
</dbReference>
<dbReference type="CDD" id="cd02787">
    <property type="entry name" value="MopB_CT_ydeP"/>
    <property type="match status" value="1"/>
</dbReference>
<evidence type="ECO:0000256" key="10">
    <source>
        <dbReference type="SAM" id="MobiDB-lite"/>
    </source>
</evidence>
<feature type="compositionally biased region" description="Basic and acidic residues" evidence="10">
    <location>
        <begin position="1"/>
        <end position="17"/>
    </location>
</feature>
<dbReference type="PIRSF" id="PIRSF000144">
    <property type="entry name" value="CbbBc"/>
    <property type="match status" value="1"/>
</dbReference>
<keyword evidence="8" id="KW-0408">Iron</keyword>
<evidence type="ECO:0000313" key="13">
    <source>
        <dbReference type="EMBL" id="RKT78618.1"/>
    </source>
</evidence>
<dbReference type="Gene3D" id="3.40.228.10">
    <property type="entry name" value="Dimethylsulfoxide Reductase, domain 2"/>
    <property type="match status" value="1"/>
</dbReference>
<evidence type="ECO:0000256" key="4">
    <source>
        <dbReference type="ARBA" id="ARBA00022485"/>
    </source>
</evidence>
<feature type="region of interest" description="Disordered" evidence="10">
    <location>
        <begin position="1"/>
        <end position="39"/>
    </location>
</feature>
<dbReference type="InterPro" id="IPR006657">
    <property type="entry name" value="MoPterin_dinucl-bd_dom"/>
</dbReference>
<feature type="region of interest" description="Disordered" evidence="10">
    <location>
        <begin position="796"/>
        <end position="821"/>
    </location>
</feature>
<dbReference type="Gene3D" id="3.40.50.740">
    <property type="match status" value="1"/>
</dbReference>
<feature type="compositionally biased region" description="Basic and acidic residues" evidence="10">
    <location>
        <begin position="808"/>
        <end position="821"/>
    </location>
</feature>
<dbReference type="InterPro" id="IPR006656">
    <property type="entry name" value="Mopterin_OxRdtase"/>
</dbReference>
<dbReference type="Pfam" id="PF01568">
    <property type="entry name" value="Molydop_binding"/>
    <property type="match status" value="1"/>
</dbReference>
<name>A0A495Y368_9MICO</name>
<feature type="domain" description="Molybdopterin oxidoreductase" evidence="11">
    <location>
        <begin position="146"/>
        <end position="521"/>
    </location>
</feature>
<dbReference type="InterPro" id="IPR050123">
    <property type="entry name" value="Prok_molybdopt-oxidoreductase"/>
</dbReference>
<dbReference type="GO" id="GO:0043546">
    <property type="term" value="F:molybdopterin cofactor binding"/>
    <property type="evidence" value="ECO:0007669"/>
    <property type="project" value="InterPro"/>
</dbReference>
<dbReference type="CDD" id="cd02767">
    <property type="entry name" value="MopB_ydeP"/>
    <property type="match status" value="1"/>
</dbReference>
<accession>A0A495Y368</accession>
<dbReference type="SUPFAM" id="SSF53706">
    <property type="entry name" value="Formate dehydrogenase/DMSO reductase, domains 1-3"/>
    <property type="match status" value="1"/>
</dbReference>
<dbReference type="GO" id="GO:0016020">
    <property type="term" value="C:membrane"/>
    <property type="evidence" value="ECO:0007669"/>
    <property type="project" value="TreeGrafter"/>
</dbReference>
<keyword evidence="6" id="KW-0479">Metal-binding</keyword>
<comment type="similarity">
    <text evidence="3">Belongs to the prokaryotic molybdopterin-containing oxidoreductase family.</text>
</comment>
<keyword evidence="5" id="KW-0500">Molybdenum</keyword>
<dbReference type="GO" id="GO:0051539">
    <property type="term" value="F:4 iron, 4 sulfur cluster binding"/>
    <property type="evidence" value="ECO:0007669"/>
    <property type="project" value="UniProtKB-KW"/>
</dbReference>
<evidence type="ECO:0000256" key="1">
    <source>
        <dbReference type="ARBA" id="ARBA00001942"/>
    </source>
</evidence>
<protein>
    <submittedName>
        <fullName evidence="13">Molybdopterin-dependent oxidoreductase alpha subunit</fullName>
    </submittedName>
</protein>
<comment type="cofactor">
    <cofactor evidence="1">
        <name>Mo-bis(molybdopterin guanine dinucleotide)</name>
        <dbReference type="ChEBI" id="CHEBI:60539"/>
    </cofactor>
</comment>
<evidence type="ECO:0000259" key="11">
    <source>
        <dbReference type="Pfam" id="PF00384"/>
    </source>
</evidence>
<feature type="domain" description="Molybdopterin dinucleotide-binding" evidence="12">
    <location>
        <begin position="677"/>
        <end position="765"/>
    </location>
</feature>
<dbReference type="EMBL" id="RBXT01000001">
    <property type="protein sequence ID" value="RKT78618.1"/>
    <property type="molecule type" value="Genomic_DNA"/>
</dbReference>
<dbReference type="GO" id="GO:0030151">
    <property type="term" value="F:molybdenum ion binding"/>
    <property type="evidence" value="ECO:0007669"/>
    <property type="project" value="InterPro"/>
</dbReference>
<reference evidence="13 14" key="1">
    <citation type="submission" date="2018-10" db="EMBL/GenBank/DDBJ databases">
        <title>Sequencing the genomes of 1000 actinobacteria strains.</title>
        <authorList>
            <person name="Klenk H.-P."/>
        </authorList>
    </citation>
    <scope>NUCLEOTIDE SEQUENCE [LARGE SCALE GENOMIC DNA]</scope>
    <source>
        <strain evidence="13 14">DSM 44267</strain>
    </source>
</reference>
<dbReference type="InterPro" id="IPR009010">
    <property type="entry name" value="Asp_de-COase-like_dom_sf"/>
</dbReference>
<dbReference type="PANTHER" id="PTHR43105:SF4">
    <property type="entry name" value="PROTEIN YDEP"/>
    <property type="match status" value="1"/>
</dbReference>